<name>A0ABP7TBU3_9BACT</name>
<keyword evidence="13" id="KW-1185">Reference proteome</keyword>
<comment type="caution">
    <text evidence="12">The sequence shown here is derived from an EMBL/GenBank/DDBJ whole genome shotgun (WGS) entry which is preliminary data.</text>
</comment>
<dbReference type="InterPro" id="IPR023366">
    <property type="entry name" value="ATP_synth_asu-like_sf"/>
</dbReference>
<dbReference type="PANTHER" id="PTHR21098">
    <property type="entry name" value="RIBOFLAVIN SYNTHASE ALPHA CHAIN"/>
    <property type="match status" value="1"/>
</dbReference>
<dbReference type="EMBL" id="BAABDK010000001">
    <property type="protein sequence ID" value="GAA4023759.1"/>
    <property type="molecule type" value="Genomic_DNA"/>
</dbReference>
<feature type="repeat" description="Lumazine-binding" evidence="10">
    <location>
        <begin position="130"/>
        <end position="226"/>
    </location>
</feature>
<evidence type="ECO:0000259" key="11">
    <source>
        <dbReference type="PROSITE" id="PS51177"/>
    </source>
</evidence>
<dbReference type="CDD" id="cd00402">
    <property type="entry name" value="Riboflavin_synthase_like"/>
    <property type="match status" value="1"/>
</dbReference>
<evidence type="ECO:0000256" key="4">
    <source>
        <dbReference type="ARBA" id="ARBA00012827"/>
    </source>
</evidence>
<feature type="repeat" description="Lumazine-binding" evidence="10">
    <location>
        <begin position="33"/>
        <end position="129"/>
    </location>
</feature>
<dbReference type="PROSITE" id="PS51177">
    <property type="entry name" value="LUMAZINE_BIND"/>
    <property type="match status" value="2"/>
</dbReference>
<dbReference type="Pfam" id="PF00677">
    <property type="entry name" value="Lum_binding"/>
    <property type="match status" value="2"/>
</dbReference>
<dbReference type="PANTHER" id="PTHR21098:SF12">
    <property type="entry name" value="RIBOFLAVIN SYNTHASE"/>
    <property type="match status" value="1"/>
</dbReference>
<proteinExistence type="predicted"/>
<evidence type="ECO:0000256" key="2">
    <source>
        <dbReference type="ARBA" id="ARBA00002803"/>
    </source>
</evidence>
<keyword evidence="8" id="KW-0677">Repeat</keyword>
<evidence type="ECO:0000256" key="1">
    <source>
        <dbReference type="ARBA" id="ARBA00000968"/>
    </source>
</evidence>
<dbReference type="NCBIfam" id="NF006767">
    <property type="entry name" value="PRK09289.1"/>
    <property type="match status" value="1"/>
</dbReference>
<evidence type="ECO:0000256" key="10">
    <source>
        <dbReference type="PROSITE-ProRule" id="PRU00524"/>
    </source>
</evidence>
<feature type="domain" description="Lumazine-binding" evidence="11">
    <location>
        <begin position="33"/>
        <end position="129"/>
    </location>
</feature>
<gene>
    <name evidence="12" type="ORF">GCM10022409_04550</name>
</gene>
<evidence type="ECO:0000256" key="8">
    <source>
        <dbReference type="ARBA" id="ARBA00022737"/>
    </source>
</evidence>
<dbReference type="SUPFAM" id="SSF63380">
    <property type="entry name" value="Riboflavin synthase domain-like"/>
    <property type="match status" value="2"/>
</dbReference>
<evidence type="ECO:0000256" key="9">
    <source>
        <dbReference type="NCBIfam" id="TIGR00187"/>
    </source>
</evidence>
<evidence type="ECO:0000313" key="12">
    <source>
        <dbReference type="EMBL" id="GAA4023759.1"/>
    </source>
</evidence>
<dbReference type="Gene3D" id="2.40.30.20">
    <property type="match status" value="2"/>
</dbReference>
<evidence type="ECO:0000313" key="13">
    <source>
        <dbReference type="Proteomes" id="UP001501469"/>
    </source>
</evidence>
<dbReference type="NCBIfam" id="TIGR00187">
    <property type="entry name" value="ribE"/>
    <property type="match status" value="1"/>
</dbReference>
<evidence type="ECO:0000256" key="6">
    <source>
        <dbReference type="ARBA" id="ARBA00022619"/>
    </source>
</evidence>
<sequence length="232" mass="25003">MFPFERHSGNGVPFFVSDRARACFTPPLTSQTVFTGIIEAVGTVVAMADQGSNRHFTIASPFAAELKIDQSVAHDGVCLTVVAVDVVAGTHVVTAIDETLRVTNLAQWQPGRLLNLERCLAATGRFDGHIVQGHADATAVCQSVQDQNGSWLFRFEHGVAPGRLTVEKGSICVNGTSLTCFESTDEGFTVAIIPYTYEHTSFQQLRAGDTVNLEFDIVGKYVAKLLGQRATA</sequence>
<dbReference type="Proteomes" id="UP001501469">
    <property type="component" value="Unassembled WGS sequence"/>
</dbReference>
<dbReference type="InterPro" id="IPR001783">
    <property type="entry name" value="Lumazine-bd"/>
</dbReference>
<accession>A0ABP7TBU3</accession>
<comment type="catalytic activity">
    <reaction evidence="1">
        <text>2 6,7-dimethyl-8-(1-D-ribityl)lumazine + H(+) = 5-amino-6-(D-ribitylamino)uracil + riboflavin</text>
        <dbReference type="Rhea" id="RHEA:20772"/>
        <dbReference type="ChEBI" id="CHEBI:15378"/>
        <dbReference type="ChEBI" id="CHEBI:15934"/>
        <dbReference type="ChEBI" id="CHEBI:57986"/>
        <dbReference type="ChEBI" id="CHEBI:58201"/>
        <dbReference type="EC" id="2.5.1.9"/>
    </reaction>
</comment>
<keyword evidence="7" id="KW-0808">Transferase</keyword>
<dbReference type="InterPro" id="IPR026017">
    <property type="entry name" value="Lumazine-bd_dom"/>
</dbReference>
<evidence type="ECO:0000256" key="5">
    <source>
        <dbReference type="ARBA" id="ARBA00013950"/>
    </source>
</evidence>
<comment type="function">
    <text evidence="2">Catalyzes the dismutation of two molecules of 6,7-dimethyl-8-ribityllumazine, resulting in the formation of riboflavin and 5-amino-6-(D-ribitylamino)uracil.</text>
</comment>
<dbReference type="PIRSF" id="PIRSF000498">
    <property type="entry name" value="Riboflavin_syn_A"/>
    <property type="match status" value="1"/>
</dbReference>
<feature type="domain" description="Lumazine-binding" evidence="11">
    <location>
        <begin position="130"/>
        <end position="226"/>
    </location>
</feature>
<reference evidence="13" key="1">
    <citation type="journal article" date="2019" name="Int. J. Syst. Evol. Microbiol.">
        <title>The Global Catalogue of Microorganisms (GCM) 10K type strain sequencing project: providing services to taxonomists for standard genome sequencing and annotation.</title>
        <authorList>
            <consortium name="The Broad Institute Genomics Platform"/>
            <consortium name="The Broad Institute Genome Sequencing Center for Infectious Disease"/>
            <person name="Wu L."/>
            <person name="Ma J."/>
        </authorList>
    </citation>
    <scope>NUCLEOTIDE SEQUENCE [LARGE SCALE GENOMIC DNA]</scope>
    <source>
        <strain evidence="13">JCM 17225</strain>
    </source>
</reference>
<comment type="pathway">
    <text evidence="3">Cofactor biosynthesis; riboflavin biosynthesis; riboflavin from 2-hydroxy-3-oxobutyl phosphate and 5-amino-6-(D-ribitylamino)uracil: step 2/2.</text>
</comment>
<dbReference type="InterPro" id="IPR017938">
    <property type="entry name" value="Riboflavin_synthase-like_b-brl"/>
</dbReference>
<evidence type="ECO:0000256" key="3">
    <source>
        <dbReference type="ARBA" id="ARBA00004887"/>
    </source>
</evidence>
<evidence type="ECO:0000256" key="7">
    <source>
        <dbReference type="ARBA" id="ARBA00022679"/>
    </source>
</evidence>
<protein>
    <recommendedName>
        <fullName evidence="5 9">Riboflavin synthase</fullName>
        <ecNumber evidence="4 9">2.5.1.9</ecNumber>
    </recommendedName>
</protein>
<organism evidence="12 13">
    <name type="scientific">Hymenobacter glaciei</name>
    <dbReference type="NCBI Taxonomy" id="877209"/>
    <lineage>
        <taxon>Bacteria</taxon>
        <taxon>Pseudomonadati</taxon>
        <taxon>Bacteroidota</taxon>
        <taxon>Cytophagia</taxon>
        <taxon>Cytophagales</taxon>
        <taxon>Hymenobacteraceae</taxon>
        <taxon>Hymenobacter</taxon>
    </lineage>
</organism>
<dbReference type="EC" id="2.5.1.9" evidence="4 9"/>
<keyword evidence="6" id="KW-0686">Riboflavin biosynthesis</keyword>